<dbReference type="NCBIfam" id="TIGR02436">
    <property type="entry name" value="four helix bundle protein"/>
    <property type="match status" value="1"/>
</dbReference>
<proteinExistence type="predicted"/>
<accession>A0A7V1EIU9</accession>
<sequence length="168" mass="20421">MEYQKMKNINYKNRRGLQYQLKKTDKFFIKEEQPKNFNKEHYACGFEKLWVWQKAFKLLQEIHKFCKTLPKDEKFKIRDQIERSSSSVCNNIAEGYSSYYYDEKIKGFNVARKEAGETQNHIRKIIDKCYLDEEIGKNWIKEYEEVIRGINGFIKYIRKKKVKNDYSP</sequence>
<dbReference type="PANTHER" id="PTHR38471">
    <property type="entry name" value="FOUR HELIX BUNDLE PROTEIN"/>
    <property type="match status" value="1"/>
</dbReference>
<evidence type="ECO:0000313" key="1">
    <source>
        <dbReference type="EMBL" id="HDY59882.1"/>
    </source>
</evidence>
<comment type="caution">
    <text evidence="1">The sequence shown here is derived from an EMBL/GenBank/DDBJ whole genome shotgun (WGS) entry which is preliminary data.</text>
</comment>
<reference evidence="1" key="1">
    <citation type="journal article" date="2020" name="mSystems">
        <title>Genome- and Community-Level Interaction Insights into Carbon Utilization and Element Cycling Functions of Hydrothermarchaeota in Hydrothermal Sediment.</title>
        <authorList>
            <person name="Zhou Z."/>
            <person name="Liu Y."/>
            <person name="Xu W."/>
            <person name="Pan J."/>
            <person name="Luo Z.H."/>
            <person name="Li M."/>
        </authorList>
    </citation>
    <scope>NUCLEOTIDE SEQUENCE [LARGE SCALE GENOMIC DNA]</scope>
    <source>
        <strain evidence="1">SpSt-258</strain>
    </source>
</reference>
<dbReference type="CDD" id="cd16377">
    <property type="entry name" value="23S_rRNA_IVP_like"/>
    <property type="match status" value="1"/>
</dbReference>
<dbReference type="PANTHER" id="PTHR38471:SF2">
    <property type="entry name" value="FOUR HELIX BUNDLE PROTEIN"/>
    <property type="match status" value="1"/>
</dbReference>
<dbReference type="InterPro" id="IPR012657">
    <property type="entry name" value="23S_rRNA-intervening_sequence"/>
</dbReference>
<dbReference type="Gene3D" id="1.20.1440.60">
    <property type="entry name" value="23S rRNA-intervening sequence"/>
    <property type="match status" value="1"/>
</dbReference>
<gene>
    <name evidence="1" type="ORF">ENP86_10110</name>
</gene>
<name>A0A7V1EIU9_UNCW3</name>
<dbReference type="SUPFAM" id="SSF158446">
    <property type="entry name" value="IVS-encoded protein-like"/>
    <property type="match status" value="1"/>
</dbReference>
<protein>
    <submittedName>
        <fullName evidence="1">Four helix bundle protein</fullName>
    </submittedName>
</protein>
<dbReference type="InterPro" id="IPR036583">
    <property type="entry name" value="23S_rRNA_IVS_sf"/>
</dbReference>
<dbReference type="Pfam" id="PF05635">
    <property type="entry name" value="23S_rRNA_IVP"/>
    <property type="match status" value="1"/>
</dbReference>
<dbReference type="EMBL" id="DSKY01000022">
    <property type="protein sequence ID" value="HDY59882.1"/>
    <property type="molecule type" value="Genomic_DNA"/>
</dbReference>
<organism evidence="1">
    <name type="scientific">candidate division WOR-3 bacterium</name>
    <dbReference type="NCBI Taxonomy" id="2052148"/>
    <lineage>
        <taxon>Bacteria</taxon>
        <taxon>Bacteria division WOR-3</taxon>
    </lineage>
</organism>
<dbReference type="AlphaFoldDB" id="A0A7V1EIU9"/>